<accession>A0A4R5TIH7</accession>
<dbReference type="EMBL" id="SMTF01000021">
    <property type="protein sequence ID" value="TDK19963.1"/>
    <property type="molecule type" value="Genomic_DNA"/>
</dbReference>
<dbReference type="RefSeq" id="WP_133323679.1">
    <property type="nucleotide sequence ID" value="NZ_SMTF01000021.1"/>
</dbReference>
<keyword evidence="2" id="KW-1185">Reference proteome</keyword>
<evidence type="ECO:0000313" key="1">
    <source>
        <dbReference type="EMBL" id="TDK19963.1"/>
    </source>
</evidence>
<dbReference type="Proteomes" id="UP000294796">
    <property type="component" value="Unassembled WGS sequence"/>
</dbReference>
<evidence type="ECO:0000313" key="2">
    <source>
        <dbReference type="Proteomes" id="UP000294796"/>
    </source>
</evidence>
<reference evidence="1 2" key="1">
    <citation type="submission" date="2019-03" db="EMBL/GenBank/DDBJ databases">
        <title>Luteimonas zhaokaii sp.nov., isolated from the rectal contents of Plateau pika in Yushu, Qinghai Province, China.</title>
        <authorList>
            <person name="Zhang G."/>
        </authorList>
    </citation>
    <scope>NUCLEOTIDE SEQUENCE [LARGE SCALE GENOMIC DNA]</scope>
    <source>
        <strain evidence="1 2">B9</strain>
    </source>
</reference>
<organism evidence="1 2">
    <name type="scientific">Luteimonas aestuarii</name>
    <dbReference type="NCBI Taxonomy" id="453837"/>
    <lineage>
        <taxon>Bacteria</taxon>
        <taxon>Pseudomonadati</taxon>
        <taxon>Pseudomonadota</taxon>
        <taxon>Gammaproteobacteria</taxon>
        <taxon>Lysobacterales</taxon>
        <taxon>Lysobacteraceae</taxon>
        <taxon>Luteimonas</taxon>
    </lineage>
</organism>
<dbReference type="OrthoDB" id="7867973at2"/>
<comment type="caution">
    <text evidence="1">The sequence shown here is derived from an EMBL/GenBank/DDBJ whole genome shotgun (WGS) entry which is preliminary data.</text>
</comment>
<dbReference type="AlphaFoldDB" id="A0A4R5TIH7"/>
<name>A0A4R5TIH7_9GAMM</name>
<sequence>MLPNIQSLKNELQEIINRHIRSESHRKMGALSLSPVQIIHEGDQMRTLRADGSSDVSDMKMASGEVSIPTSKVGTLTIEERAKLIDELSEGMAKQMATHFYGEIDRVLEATGQVVSQAGMTPLESVFAVFEKVHLDFDESGNIKGLVISAGAGAIEGLKKVEEQITSDPAISQRWEELMERKREEWRAREASRKLVG</sequence>
<proteinExistence type="predicted"/>
<protein>
    <submittedName>
        <fullName evidence="1">Uncharacterized protein</fullName>
    </submittedName>
</protein>
<gene>
    <name evidence="1" type="ORF">E2F46_16480</name>
</gene>